<organism evidence="1 2">
    <name type="scientific">Pseudoalteromonas luteoviolacea</name>
    <dbReference type="NCBI Taxonomy" id="43657"/>
    <lineage>
        <taxon>Bacteria</taxon>
        <taxon>Pseudomonadati</taxon>
        <taxon>Pseudomonadota</taxon>
        <taxon>Gammaproteobacteria</taxon>
        <taxon>Alteromonadales</taxon>
        <taxon>Pseudoalteromonadaceae</taxon>
        <taxon>Pseudoalteromonas</taxon>
    </lineage>
</organism>
<evidence type="ECO:0000313" key="2">
    <source>
        <dbReference type="Proteomes" id="UP000031327"/>
    </source>
</evidence>
<dbReference type="Proteomes" id="UP000031327">
    <property type="component" value="Unassembled WGS sequence"/>
</dbReference>
<name>A0A0C1Q688_9GAMM</name>
<reference evidence="1 2" key="1">
    <citation type="submission" date="2014-12" db="EMBL/GenBank/DDBJ databases">
        <title>Draft Genome Sequence of Pseudoalteromonas luteoviolacea HI1.</title>
        <authorList>
            <person name="Asahina A.Y."/>
            <person name="Hadfield M.G."/>
        </authorList>
    </citation>
    <scope>NUCLEOTIDE SEQUENCE [LARGE SCALE GENOMIC DNA]</scope>
    <source>
        <strain evidence="1 2">HI1</strain>
    </source>
</reference>
<accession>A0A0C1Q688</accession>
<evidence type="ECO:0000313" key="1">
    <source>
        <dbReference type="EMBL" id="KID56106.1"/>
    </source>
</evidence>
<comment type="caution">
    <text evidence="1">The sequence shown here is derived from an EMBL/GenBank/DDBJ whole genome shotgun (WGS) entry which is preliminary data.</text>
</comment>
<dbReference type="EMBL" id="JWIC01000007">
    <property type="protein sequence ID" value="KID56106.1"/>
    <property type="molecule type" value="Genomic_DNA"/>
</dbReference>
<sequence length="96" mass="10903">MHANSPHMVCEMTIELPLGTDRSNGSVGLSQTPSLPIDSPNVVLSSKDHQFFLQKFVAINDHYISEYAKQRVKDPLPIRYSKYTQRAHHTKVGRLK</sequence>
<dbReference type="AlphaFoldDB" id="A0A0C1Q688"/>
<gene>
    <name evidence="1" type="ORF">JF50_17575</name>
</gene>
<proteinExistence type="predicted"/>
<protein>
    <submittedName>
        <fullName evidence="1">Uncharacterized protein</fullName>
    </submittedName>
</protein>